<organism evidence="4 5">
    <name type="scientific">Methylomusa anaerophila</name>
    <dbReference type="NCBI Taxonomy" id="1930071"/>
    <lineage>
        <taxon>Bacteria</taxon>
        <taxon>Bacillati</taxon>
        <taxon>Bacillota</taxon>
        <taxon>Negativicutes</taxon>
        <taxon>Selenomonadales</taxon>
        <taxon>Sporomusaceae</taxon>
        <taxon>Methylomusa</taxon>
    </lineage>
</organism>
<dbReference type="Gene3D" id="2.60.40.380">
    <property type="entry name" value="Purple acid phosphatase-like, N-terminal"/>
    <property type="match status" value="1"/>
</dbReference>
<accession>A0A348ALY0</accession>
<dbReference type="InterPro" id="IPR015914">
    <property type="entry name" value="PAPs_N"/>
</dbReference>
<dbReference type="KEGG" id="mana:MAMMFC1_02763"/>
<dbReference type="SUPFAM" id="SSF49363">
    <property type="entry name" value="Purple acid phosphatase, N-terminal domain"/>
    <property type="match status" value="1"/>
</dbReference>
<feature type="domain" description="Calcineurin-like phosphoesterase" evidence="2">
    <location>
        <begin position="158"/>
        <end position="376"/>
    </location>
</feature>
<evidence type="ECO:0000313" key="5">
    <source>
        <dbReference type="Proteomes" id="UP000276437"/>
    </source>
</evidence>
<gene>
    <name evidence="4" type="ORF">MAMMFC1_02763</name>
</gene>
<dbReference type="InterPro" id="IPR008963">
    <property type="entry name" value="Purple_acid_Pase-like_N"/>
</dbReference>
<dbReference type="InterPro" id="IPR029052">
    <property type="entry name" value="Metallo-depent_PP-like"/>
</dbReference>
<dbReference type="Gene3D" id="3.60.21.10">
    <property type="match status" value="1"/>
</dbReference>
<evidence type="ECO:0000256" key="1">
    <source>
        <dbReference type="ARBA" id="ARBA00022729"/>
    </source>
</evidence>
<sequence length="598" mass="65156">MDKKDELLELVQKPGNISRRAFLKTAGSLAVLLSLPVDLRNVFAASPGASVAPDHVTLTWSGDPATTQTITWRTNTTVSNGVIQYSTTTTGRAALTNGVQTVTAALETLKSDLGDANLHSAMVSGLRPGTKYNYRVGDGVNWSSVSSFTTAVAGATSFKFLVFGDSQSGIIGTPEYTPWQNNVHAAYAANTDAKFFINVGDLTECGQNYVHWNNWYAACQDIINTIPAMPSEGNHETYSSNYNSGSPGWIPPSGSTAEPYEYVHQFKVPQNGPAGLNTQAYSWDFGNVHFAIIDSQYDEEVTAELKARFPGTTFLDLQKTWLENDLKNTQKQWKIVIFHKTPYYNKANRTNELLKTAFCPIIEKYNVDVVFNGHDHGISRTYPIKGDVFQNSPSKGTVYYVTGRSGNKYYTDLSKKVWDQFFYDANDMPGYVVAQVNGSSLTLKAVKQNGTVVDTYTINKASGTDSPATVLPAKYAATRVIVYGNDSNVNAVQNGSTRYIPLNFVKVGYTNSYTGGTPVSNLGVTNFTSSTTQAAFTYNQVSYTFTVGSTTVGGSTKTLTSPAILQDGMVMIKADDVTNVLGFAYRYDSSLNAIFLAK</sequence>
<dbReference type="RefSeq" id="WP_197723817.1">
    <property type="nucleotide sequence ID" value="NZ_AP018449.1"/>
</dbReference>
<dbReference type="GO" id="GO:0003993">
    <property type="term" value="F:acid phosphatase activity"/>
    <property type="evidence" value="ECO:0007669"/>
    <property type="project" value="InterPro"/>
</dbReference>
<reference evidence="4 5" key="1">
    <citation type="journal article" date="2018" name="Int. J. Syst. Evol. Microbiol.">
        <title>Methylomusa anaerophila gen. nov., sp. nov., an anaerobic methanol-utilizing bacterium isolated from a microbial fuel cell.</title>
        <authorList>
            <person name="Amano N."/>
            <person name="Yamamuro A."/>
            <person name="Miyahara M."/>
            <person name="Kouzuma A."/>
            <person name="Abe T."/>
            <person name="Watanabe K."/>
        </authorList>
    </citation>
    <scope>NUCLEOTIDE SEQUENCE [LARGE SCALE GENOMIC DNA]</scope>
    <source>
        <strain evidence="4 5">MMFC1</strain>
    </source>
</reference>
<dbReference type="Pfam" id="PF00149">
    <property type="entry name" value="Metallophos"/>
    <property type="match status" value="1"/>
</dbReference>
<dbReference type="AlphaFoldDB" id="A0A348ALY0"/>
<dbReference type="InterPro" id="IPR006311">
    <property type="entry name" value="TAT_signal"/>
</dbReference>
<dbReference type="SUPFAM" id="SSF56300">
    <property type="entry name" value="Metallo-dependent phosphatases"/>
    <property type="match status" value="1"/>
</dbReference>
<dbReference type="Proteomes" id="UP000276437">
    <property type="component" value="Chromosome"/>
</dbReference>
<dbReference type="PANTHER" id="PTHR45867">
    <property type="entry name" value="PURPLE ACID PHOSPHATASE"/>
    <property type="match status" value="1"/>
</dbReference>
<evidence type="ECO:0000259" key="3">
    <source>
        <dbReference type="Pfam" id="PF16656"/>
    </source>
</evidence>
<dbReference type="PROSITE" id="PS51318">
    <property type="entry name" value="TAT"/>
    <property type="match status" value="1"/>
</dbReference>
<proteinExistence type="predicted"/>
<feature type="domain" description="Purple acid phosphatase N-terminal" evidence="3">
    <location>
        <begin position="53"/>
        <end position="150"/>
    </location>
</feature>
<dbReference type="EMBL" id="AP018449">
    <property type="protein sequence ID" value="BBB92078.1"/>
    <property type="molecule type" value="Genomic_DNA"/>
</dbReference>
<dbReference type="PANTHER" id="PTHR45867:SF3">
    <property type="entry name" value="ACID PHOSPHATASE TYPE 7"/>
    <property type="match status" value="1"/>
</dbReference>
<evidence type="ECO:0000259" key="2">
    <source>
        <dbReference type="Pfam" id="PF00149"/>
    </source>
</evidence>
<keyword evidence="1" id="KW-0732">Signal</keyword>
<protein>
    <submittedName>
        <fullName evidence="4">Calcineurin-like phosphoesterase</fullName>
    </submittedName>
</protein>
<dbReference type="Pfam" id="PF16656">
    <property type="entry name" value="Pur_ac_phosph_N"/>
    <property type="match status" value="1"/>
</dbReference>
<dbReference type="GO" id="GO:0046872">
    <property type="term" value="F:metal ion binding"/>
    <property type="evidence" value="ECO:0007669"/>
    <property type="project" value="InterPro"/>
</dbReference>
<keyword evidence="5" id="KW-1185">Reference proteome</keyword>
<name>A0A348ALY0_9FIRM</name>
<dbReference type="InterPro" id="IPR004843">
    <property type="entry name" value="Calcineurin-like_PHP"/>
</dbReference>
<evidence type="ECO:0000313" key="4">
    <source>
        <dbReference type="EMBL" id="BBB92078.1"/>
    </source>
</evidence>